<reference evidence="8" key="1">
    <citation type="submission" date="2022-11" db="EMBL/GenBank/DDBJ databases">
        <authorList>
            <person name="Petersen C."/>
        </authorList>
    </citation>
    <scope>NUCLEOTIDE SEQUENCE</scope>
    <source>
        <strain evidence="8">IBT 19713</strain>
    </source>
</reference>
<dbReference type="GeneID" id="83200220"/>
<feature type="compositionally biased region" description="Low complexity" evidence="6">
    <location>
        <begin position="259"/>
        <end position="272"/>
    </location>
</feature>
<dbReference type="PANTHER" id="PTHR13112:SF0">
    <property type="entry name" value="FI21285P1"/>
    <property type="match status" value="1"/>
</dbReference>
<feature type="compositionally biased region" description="Basic and acidic residues" evidence="6">
    <location>
        <begin position="282"/>
        <end position="291"/>
    </location>
</feature>
<dbReference type="PANTHER" id="PTHR13112">
    <property type="entry name" value="UPF3 REGULATOR OF NONSENSE TRANSCRIPTS-LIKE PROTEIN"/>
    <property type="match status" value="1"/>
</dbReference>
<feature type="compositionally biased region" description="Basic and acidic residues" evidence="6">
    <location>
        <begin position="541"/>
        <end position="553"/>
    </location>
</feature>
<dbReference type="EMBL" id="JAPQKS010000003">
    <property type="protein sequence ID" value="KAJ5239001.1"/>
    <property type="molecule type" value="Genomic_DNA"/>
</dbReference>
<keyword evidence="4" id="KW-0539">Nucleus</keyword>
<dbReference type="SMART" id="SM00360">
    <property type="entry name" value="RRM"/>
    <property type="match status" value="1"/>
</dbReference>
<evidence type="ECO:0000256" key="3">
    <source>
        <dbReference type="ARBA" id="ARBA00023161"/>
    </source>
</evidence>
<dbReference type="GO" id="GO:0045727">
    <property type="term" value="P:positive regulation of translation"/>
    <property type="evidence" value="ECO:0007669"/>
    <property type="project" value="TreeGrafter"/>
</dbReference>
<feature type="compositionally biased region" description="Low complexity" evidence="6">
    <location>
        <begin position="383"/>
        <end position="393"/>
    </location>
</feature>
<dbReference type="InterPro" id="IPR000504">
    <property type="entry name" value="RRM_dom"/>
</dbReference>
<evidence type="ECO:0000256" key="4">
    <source>
        <dbReference type="ARBA" id="ARBA00023242"/>
    </source>
</evidence>
<dbReference type="Pfam" id="PF03467">
    <property type="entry name" value="Smg4_UPF3"/>
    <property type="match status" value="1"/>
</dbReference>
<evidence type="ECO:0000256" key="1">
    <source>
        <dbReference type="ARBA" id="ARBA00004123"/>
    </source>
</evidence>
<comment type="caution">
    <text evidence="8">The sequence shown here is derived from an EMBL/GenBank/DDBJ whole genome shotgun (WGS) entry which is preliminary data.</text>
</comment>
<dbReference type="Gene3D" id="3.30.70.330">
    <property type="match status" value="2"/>
</dbReference>
<comment type="subcellular location">
    <subcellularLocation>
        <location evidence="1">Nucleus</location>
    </subcellularLocation>
</comment>
<feature type="domain" description="RRM" evidence="7">
    <location>
        <begin position="400"/>
        <end position="466"/>
    </location>
</feature>
<dbReference type="GO" id="GO:0003729">
    <property type="term" value="F:mRNA binding"/>
    <property type="evidence" value="ECO:0007669"/>
    <property type="project" value="TreeGrafter"/>
</dbReference>
<accession>A0A9W9TRS1</accession>
<evidence type="ECO:0000256" key="2">
    <source>
        <dbReference type="ARBA" id="ARBA00005991"/>
    </source>
</evidence>
<dbReference type="GO" id="GO:0005737">
    <property type="term" value="C:cytoplasm"/>
    <property type="evidence" value="ECO:0007669"/>
    <property type="project" value="TreeGrafter"/>
</dbReference>
<evidence type="ECO:0000259" key="7">
    <source>
        <dbReference type="PROSITE" id="PS50102"/>
    </source>
</evidence>
<feature type="compositionally biased region" description="Polar residues" evidence="6">
    <location>
        <begin position="325"/>
        <end position="338"/>
    </location>
</feature>
<dbReference type="InterPro" id="IPR012677">
    <property type="entry name" value="Nucleotide-bd_a/b_plait_sf"/>
</dbReference>
<proteinExistence type="inferred from homology"/>
<gene>
    <name evidence="8" type="ORF">N7468_003620</name>
</gene>
<feature type="region of interest" description="Disordered" evidence="6">
    <location>
        <begin position="1"/>
        <end position="33"/>
    </location>
</feature>
<evidence type="ECO:0000256" key="6">
    <source>
        <dbReference type="SAM" id="MobiDB-lite"/>
    </source>
</evidence>
<dbReference type="Proteomes" id="UP001150941">
    <property type="component" value="Unassembled WGS sequence"/>
</dbReference>
<dbReference type="PROSITE" id="PS50102">
    <property type="entry name" value="RRM"/>
    <property type="match status" value="1"/>
</dbReference>
<feature type="compositionally biased region" description="Basic and acidic residues" evidence="6">
    <location>
        <begin position="242"/>
        <end position="258"/>
    </location>
</feature>
<comment type="similarity">
    <text evidence="2">Belongs to the RENT3 family.</text>
</comment>
<dbReference type="Pfam" id="PF00076">
    <property type="entry name" value="RRM_1"/>
    <property type="match status" value="1"/>
</dbReference>
<dbReference type="CDD" id="cd12455">
    <property type="entry name" value="RRM_like_Smg4_UPF3"/>
    <property type="match status" value="1"/>
</dbReference>
<protein>
    <recommendedName>
        <fullName evidence="7">RRM domain-containing protein</fullName>
    </recommendedName>
</protein>
<reference evidence="8" key="2">
    <citation type="journal article" date="2023" name="IMA Fungus">
        <title>Comparative genomic study of the Penicillium genus elucidates a diverse pangenome and 15 lateral gene transfer events.</title>
        <authorList>
            <person name="Petersen C."/>
            <person name="Sorensen T."/>
            <person name="Nielsen M.R."/>
            <person name="Sondergaard T.E."/>
            <person name="Sorensen J.L."/>
            <person name="Fitzpatrick D.A."/>
            <person name="Frisvad J.C."/>
            <person name="Nielsen K.L."/>
        </authorList>
    </citation>
    <scope>NUCLEOTIDE SEQUENCE</scope>
    <source>
        <strain evidence="8">IBT 19713</strain>
    </source>
</reference>
<feature type="compositionally biased region" description="Basic and acidic residues" evidence="6">
    <location>
        <begin position="574"/>
        <end position="613"/>
    </location>
</feature>
<dbReference type="RefSeq" id="XP_058331920.1">
    <property type="nucleotide sequence ID" value="XM_058472917.1"/>
</dbReference>
<evidence type="ECO:0000313" key="9">
    <source>
        <dbReference type="Proteomes" id="UP001150941"/>
    </source>
</evidence>
<dbReference type="SUPFAM" id="SSF54928">
    <property type="entry name" value="RNA-binding domain, RBD"/>
    <property type="match status" value="2"/>
</dbReference>
<dbReference type="AlphaFoldDB" id="A0A9W9TRS1"/>
<dbReference type="CDD" id="cd00590">
    <property type="entry name" value="RRM_SF"/>
    <property type="match status" value="1"/>
</dbReference>
<dbReference type="GO" id="GO:0000184">
    <property type="term" value="P:nuclear-transcribed mRNA catabolic process, nonsense-mediated decay"/>
    <property type="evidence" value="ECO:0007669"/>
    <property type="project" value="UniProtKB-KW"/>
</dbReference>
<dbReference type="InterPro" id="IPR039722">
    <property type="entry name" value="Upf3"/>
</dbReference>
<dbReference type="OrthoDB" id="18087at2759"/>
<evidence type="ECO:0000256" key="5">
    <source>
        <dbReference type="PROSITE-ProRule" id="PRU00176"/>
    </source>
</evidence>
<keyword evidence="3" id="KW-0866">Nonsense-mediated mRNA decay</keyword>
<sequence>MAQTTKGTAGVLQIPAAATQKSAPSKKVHKPPAPRLKLLIRRLPPGLTQAELEGALGTEWKVGGGKVDWLQYKPGKVSKDPAKPSRPSRAYVHVVSSEQITPLSEQVRQASFHDARNTFHDPVLLGPPTLEFAPYAKTPGSRVRKDARQGTIDQDPDFIAFLESLTQPITKSAPAEADGNEKKDSVVTTPLVQFIKDKKASKAKDGGGSKSSKGRSDKEPKEKVQAKKVLQRPNKETSTAEPSEKKGKGEKNPKESAKASKQAASASKPGKANASNTAKESGGQERKRERGNATGVNKILQRDLGVSPAGGSGGRRRGKGDSNETDSPNDSTRDSATATLAPDSTKKDQTTKGNKNAGPIKAKESESPQGPDSTPTSNPPAKTPKGTKGKSTAPPSPTATQAFLKHANPSQGVTEALLQEAFGSFGAVSKVEIDKKKGFGYVDFAEPGGLQRAIAASPVAVAQSQVVVLERKANAAGEKSRKGRNDPQASGKAKAAPSDGTSPAPAASTTGSSSRGPRGRGSRNKGPKGGGSGGGNTGSTDKAEKPKDGETKGQHSGARPLFSIARMKNLSDLLDTHQDQPTEVKTPRPGKDHHHSLDRDTDTASSTRNDRGGSKNGFTLGHRGHRSHQQGWRFCGSFKELRKGTSTLK</sequence>
<feature type="region of interest" description="Disordered" evidence="6">
    <location>
        <begin position="472"/>
        <end position="649"/>
    </location>
</feature>
<feature type="compositionally biased region" description="Basic residues" evidence="6">
    <location>
        <begin position="517"/>
        <end position="526"/>
    </location>
</feature>
<feature type="compositionally biased region" description="Low complexity" evidence="6">
    <location>
        <begin position="495"/>
        <end position="516"/>
    </location>
</feature>
<feature type="compositionally biased region" description="Gly residues" evidence="6">
    <location>
        <begin position="527"/>
        <end position="537"/>
    </location>
</feature>
<feature type="compositionally biased region" description="Basic and acidic residues" evidence="6">
    <location>
        <begin position="214"/>
        <end position="225"/>
    </location>
</feature>
<keyword evidence="9" id="KW-1185">Reference proteome</keyword>
<organism evidence="8 9">
    <name type="scientific">Penicillium chermesinum</name>
    <dbReference type="NCBI Taxonomy" id="63820"/>
    <lineage>
        <taxon>Eukaryota</taxon>
        <taxon>Fungi</taxon>
        <taxon>Dikarya</taxon>
        <taxon>Ascomycota</taxon>
        <taxon>Pezizomycotina</taxon>
        <taxon>Eurotiomycetes</taxon>
        <taxon>Eurotiomycetidae</taxon>
        <taxon>Eurotiales</taxon>
        <taxon>Aspergillaceae</taxon>
        <taxon>Penicillium</taxon>
    </lineage>
</organism>
<feature type="region of interest" description="Disordered" evidence="6">
    <location>
        <begin position="172"/>
        <end position="408"/>
    </location>
</feature>
<keyword evidence="5" id="KW-0694">RNA-binding</keyword>
<feature type="compositionally biased region" description="Basic and acidic residues" evidence="6">
    <location>
        <begin position="195"/>
        <end position="207"/>
    </location>
</feature>
<dbReference type="InterPro" id="IPR035979">
    <property type="entry name" value="RBD_domain_sf"/>
</dbReference>
<dbReference type="GO" id="GO:0005730">
    <property type="term" value="C:nucleolus"/>
    <property type="evidence" value="ECO:0007669"/>
    <property type="project" value="TreeGrafter"/>
</dbReference>
<feature type="compositionally biased region" description="Basic and acidic residues" evidence="6">
    <location>
        <begin position="472"/>
        <end position="485"/>
    </location>
</feature>
<evidence type="ECO:0000313" key="8">
    <source>
        <dbReference type="EMBL" id="KAJ5239001.1"/>
    </source>
</evidence>
<feature type="compositionally biased region" description="Polar residues" evidence="6">
    <location>
        <begin position="367"/>
        <end position="376"/>
    </location>
</feature>
<dbReference type="InterPro" id="IPR005120">
    <property type="entry name" value="UPF3_dom"/>
</dbReference>
<name>A0A9W9TRS1_9EURO</name>
<dbReference type="FunFam" id="3.30.70.330:FF:000637">
    <property type="entry name" value="Nonsense-mediated mRNA decay protein Upf3, putative"/>
    <property type="match status" value="1"/>
</dbReference>